<name>A0ABV6HKM5_9SPHI</name>
<evidence type="ECO:0000313" key="1">
    <source>
        <dbReference type="EMBL" id="MFC0319422.1"/>
    </source>
</evidence>
<dbReference type="RefSeq" id="WP_013666973.1">
    <property type="nucleotide sequence ID" value="NZ_JBHLWO010000002.1"/>
</dbReference>
<gene>
    <name evidence="1" type="ORF">ACFFI0_13970</name>
</gene>
<organism evidence="1 2">
    <name type="scientific">Olivibacter oleidegradans</name>
    <dbReference type="NCBI Taxonomy" id="760123"/>
    <lineage>
        <taxon>Bacteria</taxon>
        <taxon>Pseudomonadati</taxon>
        <taxon>Bacteroidota</taxon>
        <taxon>Sphingobacteriia</taxon>
        <taxon>Sphingobacteriales</taxon>
        <taxon>Sphingobacteriaceae</taxon>
        <taxon>Olivibacter</taxon>
    </lineage>
</organism>
<dbReference type="Proteomes" id="UP001589774">
    <property type="component" value="Unassembled WGS sequence"/>
</dbReference>
<keyword evidence="2" id="KW-1185">Reference proteome</keyword>
<evidence type="ECO:0000313" key="2">
    <source>
        <dbReference type="Proteomes" id="UP001589774"/>
    </source>
</evidence>
<sequence length="77" mass="8893">MKKWVTEITAIDPHTRELKKWLGPYITAPTMEAATLYCQKNGLGYCEVTGQLISEIPCKENSYTPDWVRRVDFDNLN</sequence>
<comment type="caution">
    <text evidence="1">The sequence shown here is derived from an EMBL/GenBank/DDBJ whole genome shotgun (WGS) entry which is preliminary data.</text>
</comment>
<protein>
    <submittedName>
        <fullName evidence="1">Uncharacterized protein</fullName>
    </submittedName>
</protein>
<accession>A0ABV6HKM5</accession>
<dbReference type="EMBL" id="JBHLWO010000002">
    <property type="protein sequence ID" value="MFC0319422.1"/>
    <property type="molecule type" value="Genomic_DNA"/>
</dbReference>
<reference evidence="1 2" key="1">
    <citation type="submission" date="2024-09" db="EMBL/GenBank/DDBJ databases">
        <authorList>
            <person name="Sun Q."/>
            <person name="Mori K."/>
        </authorList>
    </citation>
    <scope>NUCLEOTIDE SEQUENCE [LARGE SCALE GENOMIC DNA]</scope>
    <source>
        <strain evidence="1 2">CCM 7765</strain>
    </source>
</reference>
<proteinExistence type="predicted"/>